<dbReference type="GO" id="GO:0005829">
    <property type="term" value="C:cytosol"/>
    <property type="evidence" value="ECO:0007669"/>
    <property type="project" value="TreeGrafter"/>
</dbReference>
<evidence type="ECO:0000313" key="7">
    <source>
        <dbReference type="Proteomes" id="UP000034119"/>
    </source>
</evidence>
<proteinExistence type="predicted"/>
<dbReference type="Gene3D" id="3.40.630.10">
    <property type="entry name" value="Zn peptidases"/>
    <property type="match status" value="1"/>
</dbReference>
<keyword evidence="4" id="KW-0862">Zinc</keyword>
<evidence type="ECO:0000256" key="2">
    <source>
        <dbReference type="ARBA" id="ARBA00022723"/>
    </source>
</evidence>
<dbReference type="Pfam" id="PF24827">
    <property type="entry name" value="AstE_AspA_cat"/>
    <property type="match status" value="1"/>
</dbReference>
<accession>A0A0G1VIA8</accession>
<keyword evidence="2" id="KW-0479">Metal-binding</keyword>
<evidence type="ECO:0000256" key="1">
    <source>
        <dbReference type="ARBA" id="ARBA00001947"/>
    </source>
</evidence>
<dbReference type="PANTHER" id="PTHR15162">
    <property type="entry name" value="ASPARTOACYLASE"/>
    <property type="match status" value="1"/>
</dbReference>
<keyword evidence="3" id="KW-0378">Hydrolase</keyword>
<dbReference type="STRING" id="1618342.UY40_C0001G0021"/>
<dbReference type="PANTHER" id="PTHR15162:SF7">
    <property type="entry name" value="SUCCINYLGLUTAMATE DESUCCINYLASE"/>
    <property type="match status" value="1"/>
</dbReference>
<comment type="cofactor">
    <cofactor evidence="1">
        <name>Zn(2+)</name>
        <dbReference type="ChEBI" id="CHEBI:29105"/>
    </cofactor>
</comment>
<dbReference type="Proteomes" id="UP000034119">
    <property type="component" value="Unassembled WGS sequence"/>
</dbReference>
<dbReference type="GO" id="GO:0046872">
    <property type="term" value="F:metal ion binding"/>
    <property type="evidence" value="ECO:0007669"/>
    <property type="project" value="UniProtKB-KW"/>
</dbReference>
<reference evidence="6 7" key="1">
    <citation type="journal article" date="2015" name="Nature">
        <title>rRNA introns, odd ribosomes, and small enigmatic genomes across a large radiation of phyla.</title>
        <authorList>
            <person name="Brown C.T."/>
            <person name="Hug L.A."/>
            <person name="Thomas B.C."/>
            <person name="Sharon I."/>
            <person name="Castelle C.J."/>
            <person name="Singh A."/>
            <person name="Wilkins M.J."/>
            <person name="Williams K.H."/>
            <person name="Banfield J.F."/>
        </authorList>
    </citation>
    <scope>NUCLEOTIDE SEQUENCE [LARGE SCALE GENOMIC DNA]</scope>
</reference>
<feature type="domain" description="Succinylglutamate desuccinylase/Aspartoacylase catalytic" evidence="5">
    <location>
        <begin position="14"/>
        <end position="182"/>
    </location>
</feature>
<comment type="caution">
    <text evidence="6">The sequence shown here is derived from an EMBL/GenBank/DDBJ whole genome shotgun (WGS) entry which is preliminary data.</text>
</comment>
<evidence type="ECO:0000256" key="3">
    <source>
        <dbReference type="ARBA" id="ARBA00022801"/>
    </source>
</evidence>
<evidence type="ECO:0000313" key="6">
    <source>
        <dbReference type="EMBL" id="KKW06243.1"/>
    </source>
</evidence>
<sequence length="275" mass="30711">MSEEFKQITGEKEGPTSIIMAGVHGDEKCGITAVEEVLPNLKLERGRVFFGYGNPLAISQSKRFIEANLNRMFKKDTLLSEEDKGSYEFGRAQYLKKYLNQSDALLDIHASRTPESRPFVICEGRAKGIAEYLPVNLVVSGFDEFEPGGTDYYMNSQGKVGICLECGFIDDPNSLEVAKKGIVAFLKARGHLENGSKEQKQTYVRVYSLYMTKTDIFTLSKDFNDFEEIKADQVIGMDGGKKIRAQKDSLIIFARNCTKKGSEAFLLGEKKDGFA</sequence>
<dbReference type="AlphaFoldDB" id="A0A0G1VIA8"/>
<dbReference type="GO" id="GO:0016788">
    <property type="term" value="F:hydrolase activity, acting on ester bonds"/>
    <property type="evidence" value="ECO:0007669"/>
    <property type="project" value="InterPro"/>
</dbReference>
<organism evidence="6 7">
    <name type="scientific">candidate division CPR1 bacterium GW2011_GWC1_49_13</name>
    <dbReference type="NCBI Taxonomy" id="1618342"/>
    <lineage>
        <taxon>Bacteria</taxon>
        <taxon>candidate division CPR1</taxon>
    </lineage>
</organism>
<protein>
    <submittedName>
        <fullName evidence="6">Succinylglutamate desuccinylase/aspartoacylase</fullName>
    </submittedName>
</protein>
<dbReference type="InterPro" id="IPR055438">
    <property type="entry name" value="AstE_AspA_cat"/>
</dbReference>
<evidence type="ECO:0000256" key="4">
    <source>
        <dbReference type="ARBA" id="ARBA00022833"/>
    </source>
</evidence>
<dbReference type="SUPFAM" id="SSF53187">
    <property type="entry name" value="Zn-dependent exopeptidases"/>
    <property type="match status" value="1"/>
</dbReference>
<dbReference type="InterPro" id="IPR050178">
    <property type="entry name" value="AspA/AstE_fam"/>
</dbReference>
<dbReference type="EMBL" id="LCPW01000001">
    <property type="protein sequence ID" value="KKW06243.1"/>
    <property type="molecule type" value="Genomic_DNA"/>
</dbReference>
<gene>
    <name evidence="6" type="ORF">UY40_C0001G0021</name>
</gene>
<evidence type="ECO:0000259" key="5">
    <source>
        <dbReference type="Pfam" id="PF24827"/>
    </source>
</evidence>
<name>A0A0G1VIA8_9BACT</name>